<evidence type="ECO:0000313" key="1">
    <source>
        <dbReference type="EnsemblProtists" id="EOD18216"/>
    </source>
</evidence>
<dbReference type="PaxDb" id="2903-EOD18216"/>
<keyword evidence="2" id="KW-1185">Reference proteome</keyword>
<dbReference type="KEGG" id="ehx:EMIHUDRAFT_349917"/>
<protein>
    <submittedName>
        <fullName evidence="1">Uncharacterized protein</fullName>
    </submittedName>
</protein>
<dbReference type="EnsemblProtists" id="EOD18216">
    <property type="protein sequence ID" value="EOD18216"/>
    <property type="gene ID" value="EMIHUDRAFT_349917"/>
</dbReference>
<proteinExistence type="predicted"/>
<dbReference type="InterPro" id="IPR009367">
    <property type="entry name" value="Elm1-like"/>
</dbReference>
<dbReference type="RefSeq" id="XP_005770645.1">
    <property type="nucleotide sequence ID" value="XM_005770588.1"/>
</dbReference>
<dbReference type="Pfam" id="PF06258">
    <property type="entry name" value="Mito_fiss_Elm1"/>
    <property type="match status" value="1"/>
</dbReference>
<sequence length="53" mass="5453">MLAWSDYVVVTADSVSMASEAAAAGKLVYVASAEECTGRASPPTPPLFPPSPR</sequence>
<reference evidence="1" key="2">
    <citation type="submission" date="2024-10" db="UniProtKB">
        <authorList>
            <consortium name="EnsemblProtists"/>
        </authorList>
    </citation>
    <scope>IDENTIFICATION</scope>
</reference>
<organism evidence="1 2">
    <name type="scientific">Emiliania huxleyi (strain CCMP1516)</name>
    <dbReference type="NCBI Taxonomy" id="280463"/>
    <lineage>
        <taxon>Eukaryota</taxon>
        <taxon>Haptista</taxon>
        <taxon>Haptophyta</taxon>
        <taxon>Prymnesiophyceae</taxon>
        <taxon>Isochrysidales</taxon>
        <taxon>Noelaerhabdaceae</taxon>
        <taxon>Emiliania</taxon>
    </lineage>
</organism>
<accession>A0A0D3J3Y1</accession>
<dbReference type="AlphaFoldDB" id="A0A0D3J3Y1"/>
<name>A0A0D3J3Y1_EMIH1</name>
<dbReference type="Proteomes" id="UP000013827">
    <property type="component" value="Unassembled WGS sequence"/>
</dbReference>
<reference evidence="2" key="1">
    <citation type="journal article" date="2013" name="Nature">
        <title>Pan genome of the phytoplankton Emiliania underpins its global distribution.</title>
        <authorList>
            <person name="Read B.A."/>
            <person name="Kegel J."/>
            <person name="Klute M.J."/>
            <person name="Kuo A."/>
            <person name="Lefebvre S.C."/>
            <person name="Maumus F."/>
            <person name="Mayer C."/>
            <person name="Miller J."/>
            <person name="Monier A."/>
            <person name="Salamov A."/>
            <person name="Young J."/>
            <person name="Aguilar M."/>
            <person name="Claverie J.M."/>
            <person name="Frickenhaus S."/>
            <person name="Gonzalez K."/>
            <person name="Herman E.K."/>
            <person name="Lin Y.C."/>
            <person name="Napier J."/>
            <person name="Ogata H."/>
            <person name="Sarno A.F."/>
            <person name="Shmutz J."/>
            <person name="Schroeder D."/>
            <person name="de Vargas C."/>
            <person name="Verret F."/>
            <person name="von Dassow P."/>
            <person name="Valentin K."/>
            <person name="Van de Peer Y."/>
            <person name="Wheeler G."/>
            <person name="Dacks J.B."/>
            <person name="Delwiche C.F."/>
            <person name="Dyhrman S.T."/>
            <person name="Glockner G."/>
            <person name="John U."/>
            <person name="Richards T."/>
            <person name="Worden A.Z."/>
            <person name="Zhang X."/>
            <person name="Grigoriev I.V."/>
            <person name="Allen A.E."/>
            <person name="Bidle K."/>
            <person name="Borodovsky M."/>
            <person name="Bowler C."/>
            <person name="Brownlee C."/>
            <person name="Cock J.M."/>
            <person name="Elias M."/>
            <person name="Gladyshev V.N."/>
            <person name="Groth M."/>
            <person name="Guda C."/>
            <person name="Hadaegh A."/>
            <person name="Iglesias-Rodriguez M.D."/>
            <person name="Jenkins J."/>
            <person name="Jones B.M."/>
            <person name="Lawson T."/>
            <person name="Leese F."/>
            <person name="Lindquist E."/>
            <person name="Lobanov A."/>
            <person name="Lomsadze A."/>
            <person name="Malik S.B."/>
            <person name="Marsh M.E."/>
            <person name="Mackinder L."/>
            <person name="Mock T."/>
            <person name="Mueller-Roeber B."/>
            <person name="Pagarete A."/>
            <person name="Parker M."/>
            <person name="Probert I."/>
            <person name="Quesneville H."/>
            <person name="Raines C."/>
            <person name="Rensing S.A."/>
            <person name="Riano-Pachon D.M."/>
            <person name="Richier S."/>
            <person name="Rokitta S."/>
            <person name="Shiraiwa Y."/>
            <person name="Soanes D.M."/>
            <person name="van der Giezen M."/>
            <person name="Wahlund T.M."/>
            <person name="Williams B."/>
            <person name="Wilson W."/>
            <person name="Wolfe G."/>
            <person name="Wurch L.L."/>
        </authorList>
    </citation>
    <scope>NUCLEOTIDE SEQUENCE</scope>
</reference>
<dbReference type="GeneID" id="19046217"/>
<dbReference type="HOGENOM" id="CLU_3075074_0_0_1"/>
<evidence type="ECO:0000313" key="2">
    <source>
        <dbReference type="Proteomes" id="UP000013827"/>
    </source>
</evidence>